<keyword evidence="2" id="KW-0378">Hydrolase</keyword>
<dbReference type="EMBL" id="JAEMGP010000006">
    <property type="protein sequence ID" value="KAG5207503.1"/>
    <property type="molecule type" value="Genomic_DNA"/>
</dbReference>
<evidence type="ECO:0000256" key="4">
    <source>
        <dbReference type="ARBA" id="ARBA00022840"/>
    </source>
</evidence>
<dbReference type="Gene3D" id="3.40.50.300">
    <property type="entry name" value="P-loop containing nucleotide triphosphate hydrolases"/>
    <property type="match status" value="1"/>
</dbReference>
<dbReference type="AlphaFoldDB" id="A0A836A481"/>
<keyword evidence="4" id="KW-0067">ATP-binding</keyword>
<evidence type="ECO:0000259" key="5">
    <source>
        <dbReference type="PROSITE" id="PS51192"/>
    </source>
</evidence>
<dbReference type="InterPro" id="IPR011545">
    <property type="entry name" value="DEAD/DEAH_box_helicase_dom"/>
</dbReference>
<dbReference type="Pfam" id="PF00270">
    <property type="entry name" value="DEAD"/>
    <property type="match status" value="1"/>
</dbReference>
<protein>
    <recommendedName>
        <fullName evidence="5">Helicase ATP-binding domain-containing protein</fullName>
    </recommendedName>
</protein>
<dbReference type="GO" id="GO:0016787">
    <property type="term" value="F:hydrolase activity"/>
    <property type="evidence" value="ECO:0007669"/>
    <property type="project" value="UniProtKB-KW"/>
</dbReference>
<dbReference type="InterPro" id="IPR027417">
    <property type="entry name" value="P-loop_NTPase"/>
</dbReference>
<dbReference type="PROSITE" id="PS51192">
    <property type="entry name" value="HELICASE_ATP_BIND_1"/>
    <property type="match status" value="1"/>
</dbReference>
<dbReference type="PANTHER" id="PTHR47959">
    <property type="entry name" value="ATP-DEPENDENT RNA HELICASE RHLE-RELATED"/>
    <property type="match status" value="1"/>
</dbReference>
<dbReference type="InterPro" id="IPR014001">
    <property type="entry name" value="Helicase_ATP-bd"/>
</dbReference>
<evidence type="ECO:0000313" key="7">
    <source>
        <dbReference type="Proteomes" id="UP000664991"/>
    </source>
</evidence>
<evidence type="ECO:0000256" key="3">
    <source>
        <dbReference type="ARBA" id="ARBA00022806"/>
    </source>
</evidence>
<proteinExistence type="predicted"/>
<dbReference type="Proteomes" id="UP000664991">
    <property type="component" value="Unassembled WGS sequence"/>
</dbReference>
<evidence type="ECO:0000256" key="2">
    <source>
        <dbReference type="ARBA" id="ARBA00022801"/>
    </source>
</evidence>
<dbReference type="GO" id="GO:0005829">
    <property type="term" value="C:cytosol"/>
    <property type="evidence" value="ECO:0007669"/>
    <property type="project" value="TreeGrafter"/>
</dbReference>
<feature type="domain" description="Helicase ATP-binding" evidence="5">
    <location>
        <begin position="39"/>
        <end position="206"/>
    </location>
</feature>
<dbReference type="PANTHER" id="PTHR47959:SF19">
    <property type="entry name" value="NUCLEOLAR RNA HELICASE 2-A"/>
    <property type="match status" value="1"/>
</dbReference>
<reference evidence="6 7" key="1">
    <citation type="submission" date="2020-12" db="EMBL/GenBank/DDBJ databases">
        <title>De novo assembly of Tibetan sheep genome.</title>
        <authorList>
            <person name="Li X."/>
        </authorList>
    </citation>
    <scope>NUCLEOTIDE SEQUENCE [LARGE SCALE GENOMIC DNA]</scope>
    <source>
        <tissue evidence="6">Heart</tissue>
    </source>
</reference>
<accession>A0A836A481</accession>
<sequence length="206" mass="23022">MTVEQKERAFSSFPISEETTTVLKACGLTFLFPVQAKTFHHIYRGKDLIAQAWTGTGKTFSFAIPLVEKLLGELQDQKRGCAPEVLVLASTKDNRDFSDITNKLAVACFYGETPYGGQIECTQNGIDILVGTPGRIKDHLQNGKLDLNRLEHVVLDKDDQMLDMGFADQVEQILCVTYKKDSEDNPQLCFFLQLAPIGCIMLLRNT</sequence>
<dbReference type="GO" id="GO:0005524">
    <property type="term" value="F:ATP binding"/>
    <property type="evidence" value="ECO:0007669"/>
    <property type="project" value="UniProtKB-KW"/>
</dbReference>
<organism evidence="6 7">
    <name type="scientific">Ovis aries</name>
    <name type="common">Sheep</name>
    <dbReference type="NCBI Taxonomy" id="9940"/>
    <lineage>
        <taxon>Eukaryota</taxon>
        <taxon>Metazoa</taxon>
        <taxon>Chordata</taxon>
        <taxon>Craniata</taxon>
        <taxon>Vertebrata</taxon>
        <taxon>Euteleostomi</taxon>
        <taxon>Mammalia</taxon>
        <taxon>Eutheria</taxon>
        <taxon>Laurasiatheria</taxon>
        <taxon>Artiodactyla</taxon>
        <taxon>Ruminantia</taxon>
        <taxon>Pecora</taxon>
        <taxon>Bovidae</taxon>
        <taxon>Caprinae</taxon>
        <taxon>Ovis</taxon>
    </lineage>
</organism>
<dbReference type="InterPro" id="IPR050079">
    <property type="entry name" value="DEAD_box_RNA_helicase"/>
</dbReference>
<keyword evidence="3" id="KW-0347">Helicase</keyword>
<evidence type="ECO:0000313" key="6">
    <source>
        <dbReference type="EMBL" id="KAG5207503.1"/>
    </source>
</evidence>
<dbReference type="GO" id="GO:0003724">
    <property type="term" value="F:RNA helicase activity"/>
    <property type="evidence" value="ECO:0007669"/>
    <property type="project" value="TreeGrafter"/>
</dbReference>
<name>A0A836A481_SHEEP</name>
<dbReference type="SUPFAM" id="SSF52540">
    <property type="entry name" value="P-loop containing nucleoside triphosphate hydrolases"/>
    <property type="match status" value="1"/>
</dbReference>
<dbReference type="GO" id="GO:0003676">
    <property type="term" value="F:nucleic acid binding"/>
    <property type="evidence" value="ECO:0007669"/>
    <property type="project" value="InterPro"/>
</dbReference>
<evidence type="ECO:0000256" key="1">
    <source>
        <dbReference type="ARBA" id="ARBA00022741"/>
    </source>
</evidence>
<keyword evidence="1" id="KW-0547">Nucleotide-binding</keyword>
<dbReference type="SMART" id="SM00487">
    <property type="entry name" value="DEXDc"/>
    <property type="match status" value="1"/>
</dbReference>
<gene>
    <name evidence="6" type="ORF">JEQ12_017267</name>
</gene>
<comment type="caution">
    <text evidence="6">The sequence shown here is derived from an EMBL/GenBank/DDBJ whole genome shotgun (WGS) entry which is preliminary data.</text>
</comment>